<protein>
    <submittedName>
        <fullName evidence="2">Uncharacterized protein</fullName>
    </submittedName>
</protein>
<accession>A0A9P7RZS2</accession>
<dbReference type="AlphaFoldDB" id="A0A9P7RZS2"/>
<comment type="caution">
    <text evidence="2">The sequence shown here is derived from an EMBL/GenBank/DDBJ whole genome shotgun (WGS) entry which is preliminary data.</text>
</comment>
<dbReference type="Proteomes" id="UP001049176">
    <property type="component" value="Chromosome 5"/>
</dbReference>
<feature type="compositionally biased region" description="Low complexity" evidence="1">
    <location>
        <begin position="250"/>
        <end position="261"/>
    </location>
</feature>
<keyword evidence="3" id="KW-1185">Reference proteome</keyword>
<feature type="compositionally biased region" description="Basic residues" evidence="1">
    <location>
        <begin position="381"/>
        <end position="390"/>
    </location>
</feature>
<feature type="compositionally biased region" description="Low complexity" evidence="1">
    <location>
        <begin position="346"/>
        <end position="363"/>
    </location>
</feature>
<evidence type="ECO:0000313" key="2">
    <source>
        <dbReference type="EMBL" id="KAG7091948.1"/>
    </source>
</evidence>
<proteinExistence type="predicted"/>
<feature type="compositionally biased region" description="Basic and acidic residues" evidence="1">
    <location>
        <begin position="288"/>
        <end position="297"/>
    </location>
</feature>
<evidence type="ECO:0000313" key="3">
    <source>
        <dbReference type="Proteomes" id="UP001049176"/>
    </source>
</evidence>
<feature type="region of interest" description="Disordered" evidence="1">
    <location>
        <begin position="334"/>
        <end position="415"/>
    </location>
</feature>
<dbReference type="EMBL" id="CM032185">
    <property type="protein sequence ID" value="KAG7091948.1"/>
    <property type="molecule type" value="Genomic_DNA"/>
</dbReference>
<gene>
    <name evidence="2" type="ORF">E1B28_008338</name>
</gene>
<evidence type="ECO:0000256" key="1">
    <source>
        <dbReference type="SAM" id="MobiDB-lite"/>
    </source>
</evidence>
<dbReference type="RefSeq" id="XP_043008418.1">
    <property type="nucleotide sequence ID" value="XM_043153134.1"/>
</dbReference>
<organism evidence="2 3">
    <name type="scientific">Marasmius oreades</name>
    <name type="common">fairy-ring Marasmius</name>
    <dbReference type="NCBI Taxonomy" id="181124"/>
    <lineage>
        <taxon>Eukaryota</taxon>
        <taxon>Fungi</taxon>
        <taxon>Dikarya</taxon>
        <taxon>Basidiomycota</taxon>
        <taxon>Agaricomycotina</taxon>
        <taxon>Agaricomycetes</taxon>
        <taxon>Agaricomycetidae</taxon>
        <taxon>Agaricales</taxon>
        <taxon>Marasmiineae</taxon>
        <taxon>Marasmiaceae</taxon>
        <taxon>Marasmius</taxon>
    </lineage>
</organism>
<reference evidence="2" key="1">
    <citation type="journal article" date="2021" name="Genome Biol. Evol.">
        <title>The assembled and annotated genome of the fairy-ring fungus Marasmius oreades.</title>
        <authorList>
            <person name="Hiltunen M."/>
            <person name="Ament-Velasquez S.L."/>
            <person name="Johannesson H."/>
        </authorList>
    </citation>
    <scope>NUCLEOTIDE SEQUENCE</scope>
    <source>
        <strain evidence="2">03SP1</strain>
    </source>
</reference>
<feature type="compositionally biased region" description="Polar residues" evidence="1">
    <location>
        <begin position="45"/>
        <end position="57"/>
    </location>
</feature>
<feature type="compositionally biased region" description="Polar residues" evidence="1">
    <location>
        <begin position="108"/>
        <end position="136"/>
    </location>
</feature>
<sequence>MSGVRRALSPGPSWCILSEPDPNADSNLTSCSSSDTEFEADQLLPSATDSSPANPSSLKRPKQTALNFFAQKRVRIQDETGKDAAAMNSQKRCVATKSIPFRVTSTVYMSSKDQELIQSPSKPNRSQRKPSSNMRLSSPTTSSSFSPPPLDQLPSSPSGSKNGRKRASGHGVNRTPKEGQIQTKTNFLGSIEICSSSEEDCETTSTPRKPGATITYIEISSDSEGEKAPRKHRIRRSAETIHKATPKPPSYSSEATSSKSSLFLRDKQGTDSSNVYIWDVNIAGTRSDFDTHLRNDSTLEVPRSSSGSSELESPTSSLNSHTPKIFEKSCAFFGHSMPSNTTQPQASSSSCSSRRGASSNRGSVVPEKEVVDFLRSCITKPRPKPRKIPPRRQTSANRNDDDDWDFSSRFRGWIR</sequence>
<dbReference type="KEGG" id="more:E1B28_008338"/>
<dbReference type="GeneID" id="66077414"/>
<feature type="region of interest" description="Disordered" evidence="1">
    <location>
        <begin position="1"/>
        <end position="65"/>
    </location>
</feature>
<feature type="compositionally biased region" description="Polar residues" evidence="1">
    <location>
        <begin position="24"/>
        <end position="35"/>
    </location>
</feature>
<feature type="region of interest" description="Disordered" evidence="1">
    <location>
        <begin position="288"/>
        <end position="322"/>
    </location>
</feature>
<name>A0A9P7RZS2_9AGAR</name>
<feature type="compositionally biased region" description="Low complexity" evidence="1">
    <location>
        <begin position="304"/>
        <end position="320"/>
    </location>
</feature>
<feature type="region of interest" description="Disordered" evidence="1">
    <location>
        <begin position="108"/>
        <end position="266"/>
    </location>
</feature>